<name>A0AAF0PWB7_SOLVR</name>
<proteinExistence type="predicted"/>
<dbReference type="AlphaFoldDB" id="A0AAF0PWB7"/>
<protein>
    <submittedName>
        <fullName evidence="1">Uncharacterized protein</fullName>
    </submittedName>
</protein>
<dbReference type="Gene3D" id="3.40.50.720">
    <property type="entry name" value="NAD(P)-binding Rossmann-like Domain"/>
    <property type="match status" value="1"/>
</dbReference>
<evidence type="ECO:0000313" key="1">
    <source>
        <dbReference type="EMBL" id="WMV09761.1"/>
    </source>
</evidence>
<gene>
    <name evidence="1" type="ORF">MTR67_003146</name>
</gene>
<organism evidence="1 2">
    <name type="scientific">Solanum verrucosum</name>
    <dbReference type="NCBI Taxonomy" id="315347"/>
    <lineage>
        <taxon>Eukaryota</taxon>
        <taxon>Viridiplantae</taxon>
        <taxon>Streptophyta</taxon>
        <taxon>Embryophyta</taxon>
        <taxon>Tracheophyta</taxon>
        <taxon>Spermatophyta</taxon>
        <taxon>Magnoliopsida</taxon>
        <taxon>eudicotyledons</taxon>
        <taxon>Gunneridae</taxon>
        <taxon>Pentapetalae</taxon>
        <taxon>asterids</taxon>
        <taxon>lamiids</taxon>
        <taxon>Solanales</taxon>
        <taxon>Solanaceae</taxon>
        <taxon>Solanoideae</taxon>
        <taxon>Solaneae</taxon>
        <taxon>Solanum</taxon>
    </lineage>
</organism>
<dbReference type="EMBL" id="CP133612">
    <property type="protein sequence ID" value="WMV09761.1"/>
    <property type="molecule type" value="Genomic_DNA"/>
</dbReference>
<keyword evidence="2" id="KW-1185">Reference proteome</keyword>
<accession>A0AAF0PWB7</accession>
<reference evidence="1" key="1">
    <citation type="submission" date="2023-08" db="EMBL/GenBank/DDBJ databases">
        <title>A de novo genome assembly of Solanum verrucosum Schlechtendal, a Mexican diploid species geographically isolated from the other diploid A-genome species in potato relatives.</title>
        <authorList>
            <person name="Hosaka K."/>
        </authorList>
    </citation>
    <scope>NUCLEOTIDE SEQUENCE</scope>
    <source>
        <tissue evidence="1">Young leaves</tissue>
    </source>
</reference>
<sequence length="80" mass="8984">MIANEVFLRFLEMIQWRCLVPTTSSQGPSVALHAKPSYDSSHSGTTIDAQLRYAARTNDMLDKYFKGEDFPAFGLQVLIS</sequence>
<dbReference type="Proteomes" id="UP001234989">
    <property type="component" value="Chromosome 1"/>
</dbReference>
<evidence type="ECO:0000313" key="2">
    <source>
        <dbReference type="Proteomes" id="UP001234989"/>
    </source>
</evidence>